<dbReference type="STRING" id="7719.ENSCINP00000031066"/>
<evidence type="ECO:0000259" key="11">
    <source>
        <dbReference type="PROSITE" id="PS50103"/>
    </source>
</evidence>
<dbReference type="Pfam" id="PF00642">
    <property type="entry name" value="zf-CCCH"/>
    <property type="match status" value="1"/>
</dbReference>
<dbReference type="SMART" id="SM00356">
    <property type="entry name" value="ZnF_C3H1"/>
    <property type="match status" value="2"/>
</dbReference>
<dbReference type="FunFam" id="3.30.70.330:FF:000318">
    <property type="entry name" value="Zinc finger CCCH domain-containing protein 5"/>
    <property type="match status" value="1"/>
</dbReference>
<dbReference type="Ensembl" id="ENSCINT00000031952.1">
    <property type="protein sequence ID" value="ENSCINP00000031066.1"/>
    <property type="gene ID" value="ENSCING00000022974.1"/>
</dbReference>
<dbReference type="InterPro" id="IPR000571">
    <property type="entry name" value="Znf_CCCH"/>
</dbReference>
<dbReference type="CDD" id="cd12540">
    <property type="entry name" value="RRM_U2AFBPL"/>
    <property type="match status" value="1"/>
</dbReference>
<feature type="region of interest" description="Disordered" evidence="9">
    <location>
        <begin position="406"/>
        <end position="477"/>
    </location>
</feature>
<dbReference type="AlphaFoldDB" id="H2XN33"/>
<keyword evidence="3 8" id="KW-0863">Zinc-finger</keyword>
<dbReference type="GO" id="GO:0005681">
    <property type="term" value="C:spliceosomal complex"/>
    <property type="evidence" value="ECO:0000318"/>
    <property type="project" value="GO_Central"/>
</dbReference>
<evidence type="ECO:0000313" key="12">
    <source>
        <dbReference type="Ensembl" id="ENSCINP00000031066.1"/>
    </source>
</evidence>
<feature type="compositionally biased region" description="Basic residues" evidence="9">
    <location>
        <begin position="439"/>
        <end position="454"/>
    </location>
</feature>
<dbReference type="EMBL" id="EAAA01001220">
    <property type="status" value="NOT_ANNOTATED_CDS"/>
    <property type="molecule type" value="Genomic_DNA"/>
</dbReference>
<dbReference type="SUPFAM" id="SSF54928">
    <property type="entry name" value="RNA-binding domain, RBD"/>
    <property type="match status" value="1"/>
</dbReference>
<protein>
    <recommendedName>
        <fullName evidence="14">Zinc finger protein</fullName>
    </recommendedName>
</protein>
<dbReference type="SMART" id="SM00360">
    <property type="entry name" value="RRM"/>
    <property type="match status" value="1"/>
</dbReference>
<evidence type="ECO:0000256" key="4">
    <source>
        <dbReference type="ARBA" id="ARBA00022833"/>
    </source>
</evidence>
<keyword evidence="4 8" id="KW-0862">Zinc</keyword>
<accession>A0A1W5BCX4</accession>
<feature type="compositionally biased region" description="Basic residues" evidence="9">
    <location>
        <begin position="462"/>
        <end position="477"/>
    </location>
</feature>
<evidence type="ECO:0008006" key="14">
    <source>
        <dbReference type="Google" id="ProtNLM"/>
    </source>
</evidence>
<dbReference type="FunCoup" id="H2XN33">
    <property type="interactions" value="48"/>
</dbReference>
<keyword evidence="1 8" id="KW-0479">Metal-binding</keyword>
<dbReference type="SMART" id="SM00361">
    <property type="entry name" value="RRM_1"/>
    <property type="match status" value="1"/>
</dbReference>
<sequence>MDAVNWDQILMRSVTLKYKERRKFIKKTKRKIKRRIAAAETSKRCDISGTDIGTLDSFETTPEENGNHKTLIHHQFNLVPTLEIIAADPTFLKAINDVLAVTLPVINNNSDLKDEGTEYVETLQTENSSIAETVLVSNSDAELKEKEISQFLDSLDAEIEQWHNPYLTDDAKRSDQQVTLPTTSFNNPKTSAPSISDDSKLNCDKREPCYFFERVGACRFGDSCSKLHEKPTSSRTLLLPSMFNTFAFDIASRASRSNVHGDSSDLALEHSDEDLYEDFEVFYDDVFPEFNKFGHVEQLKVCCNRDQHLRGNVYVQYATVSQAETAFQSLNGRFYGGKLLQCMYVTILSWSSAICGLYCTGRPCPRGGHCNFLHVFADKRSNDRSGSCTRGRKGLYKNKRLSFRISRPLPRIESERSARHSPDHNKSSKYESSNENERRSHKPFKKSHKKHKKRKPEDTTSPKHKSKKKKKSKLRSP</sequence>
<feature type="compositionally biased region" description="Basic and acidic residues" evidence="9">
    <location>
        <begin position="410"/>
        <end position="429"/>
    </location>
</feature>
<organism evidence="12 13">
    <name type="scientific">Ciona intestinalis</name>
    <name type="common">Transparent sea squirt</name>
    <name type="synonym">Ascidia intestinalis</name>
    <dbReference type="NCBI Taxonomy" id="7719"/>
    <lineage>
        <taxon>Eukaryota</taxon>
        <taxon>Metazoa</taxon>
        <taxon>Chordata</taxon>
        <taxon>Tunicata</taxon>
        <taxon>Ascidiacea</taxon>
        <taxon>Phlebobranchia</taxon>
        <taxon>Cionidae</taxon>
        <taxon>Ciona</taxon>
    </lineage>
</organism>
<reference evidence="13" key="1">
    <citation type="journal article" date="2002" name="Science">
        <title>The draft genome of Ciona intestinalis: insights into chordate and vertebrate origins.</title>
        <authorList>
            <person name="Dehal P."/>
            <person name="Satou Y."/>
            <person name="Campbell R.K."/>
            <person name="Chapman J."/>
            <person name="Degnan B."/>
            <person name="De Tomaso A."/>
            <person name="Davidson B."/>
            <person name="Di Gregorio A."/>
            <person name="Gelpke M."/>
            <person name="Goodstein D.M."/>
            <person name="Harafuji N."/>
            <person name="Hastings K.E."/>
            <person name="Ho I."/>
            <person name="Hotta K."/>
            <person name="Huang W."/>
            <person name="Kawashima T."/>
            <person name="Lemaire P."/>
            <person name="Martinez D."/>
            <person name="Meinertzhagen I.A."/>
            <person name="Necula S."/>
            <person name="Nonaka M."/>
            <person name="Putnam N."/>
            <person name="Rash S."/>
            <person name="Saiga H."/>
            <person name="Satake M."/>
            <person name="Terry A."/>
            <person name="Yamada L."/>
            <person name="Wang H.G."/>
            <person name="Awazu S."/>
            <person name="Azumi K."/>
            <person name="Boore J."/>
            <person name="Branno M."/>
            <person name="Chin-Bow S."/>
            <person name="DeSantis R."/>
            <person name="Doyle S."/>
            <person name="Francino P."/>
            <person name="Keys D.N."/>
            <person name="Haga S."/>
            <person name="Hayashi H."/>
            <person name="Hino K."/>
            <person name="Imai K.S."/>
            <person name="Inaba K."/>
            <person name="Kano S."/>
            <person name="Kobayashi K."/>
            <person name="Kobayashi M."/>
            <person name="Lee B.I."/>
            <person name="Makabe K.W."/>
            <person name="Manohar C."/>
            <person name="Matassi G."/>
            <person name="Medina M."/>
            <person name="Mochizuki Y."/>
            <person name="Mount S."/>
            <person name="Morishita T."/>
            <person name="Miura S."/>
            <person name="Nakayama A."/>
            <person name="Nishizaka S."/>
            <person name="Nomoto H."/>
            <person name="Ohta F."/>
            <person name="Oishi K."/>
            <person name="Rigoutsos I."/>
            <person name="Sano M."/>
            <person name="Sasaki A."/>
            <person name="Sasakura Y."/>
            <person name="Shoguchi E."/>
            <person name="Shin-i T."/>
            <person name="Spagnuolo A."/>
            <person name="Stainier D."/>
            <person name="Suzuki M.M."/>
            <person name="Tassy O."/>
            <person name="Takatori N."/>
            <person name="Tokuoka M."/>
            <person name="Yagi K."/>
            <person name="Yoshizaki F."/>
            <person name="Wada S."/>
            <person name="Zhang C."/>
            <person name="Hyatt P.D."/>
            <person name="Larimer F."/>
            <person name="Detter C."/>
            <person name="Doggett N."/>
            <person name="Glavina T."/>
            <person name="Hawkins T."/>
            <person name="Richardson P."/>
            <person name="Lucas S."/>
            <person name="Kohara Y."/>
            <person name="Levine M."/>
            <person name="Satoh N."/>
            <person name="Rokhsar D.S."/>
        </authorList>
    </citation>
    <scope>NUCLEOTIDE SEQUENCE [LARGE SCALE GENOMIC DNA]</scope>
</reference>
<evidence type="ECO:0000256" key="9">
    <source>
        <dbReference type="SAM" id="MobiDB-lite"/>
    </source>
</evidence>
<keyword evidence="13" id="KW-1185">Reference proteome</keyword>
<dbReference type="InterPro" id="IPR035979">
    <property type="entry name" value="RBD_domain_sf"/>
</dbReference>
<evidence type="ECO:0000256" key="1">
    <source>
        <dbReference type="ARBA" id="ARBA00022723"/>
    </source>
</evidence>
<keyword evidence="5 7" id="KW-0694">RNA-binding</keyword>
<evidence type="ECO:0000259" key="10">
    <source>
        <dbReference type="PROSITE" id="PS50102"/>
    </source>
</evidence>
<dbReference type="Pfam" id="PF00076">
    <property type="entry name" value="RRM_1"/>
    <property type="match status" value="1"/>
</dbReference>
<dbReference type="InterPro" id="IPR003954">
    <property type="entry name" value="RRM_euk-type"/>
</dbReference>
<feature type="zinc finger region" description="C3H1-type" evidence="8">
    <location>
        <begin position="204"/>
        <end position="231"/>
    </location>
</feature>
<dbReference type="HOGENOM" id="CLU_572304_0_0_1"/>
<keyword evidence="6" id="KW-0238">DNA-binding</keyword>
<dbReference type="PANTHER" id="PTHR12620">
    <property type="entry name" value="U2 SNRNP AUXILIARY FACTOR, SMALL SUBUNIT"/>
    <property type="match status" value="1"/>
</dbReference>
<dbReference type="GO" id="GO:0003677">
    <property type="term" value="F:DNA binding"/>
    <property type="evidence" value="ECO:0007669"/>
    <property type="project" value="UniProtKB-KW"/>
</dbReference>
<evidence type="ECO:0000256" key="7">
    <source>
        <dbReference type="PROSITE-ProRule" id="PRU00176"/>
    </source>
</evidence>
<dbReference type="Gene3D" id="3.30.70.330">
    <property type="match status" value="1"/>
</dbReference>
<accession>H2XN33</accession>
<reference evidence="12" key="3">
    <citation type="submission" date="2025-08" db="UniProtKB">
        <authorList>
            <consortium name="Ensembl"/>
        </authorList>
    </citation>
    <scope>IDENTIFICATION</scope>
</reference>
<dbReference type="GO" id="GO:0089701">
    <property type="term" value="C:U2AF complex"/>
    <property type="evidence" value="ECO:0000318"/>
    <property type="project" value="GO_Central"/>
</dbReference>
<reference evidence="12" key="4">
    <citation type="submission" date="2025-09" db="UniProtKB">
        <authorList>
            <consortium name="Ensembl"/>
        </authorList>
    </citation>
    <scope>IDENTIFICATION</scope>
</reference>
<dbReference type="PROSITE" id="PS50103">
    <property type="entry name" value="ZF_C3H1"/>
    <property type="match status" value="2"/>
</dbReference>
<dbReference type="InterPro" id="IPR012677">
    <property type="entry name" value="Nucleotide-bd_a/b_plait_sf"/>
</dbReference>
<evidence type="ECO:0000256" key="3">
    <source>
        <dbReference type="ARBA" id="ARBA00022771"/>
    </source>
</evidence>
<evidence type="ECO:0000256" key="2">
    <source>
        <dbReference type="ARBA" id="ARBA00022737"/>
    </source>
</evidence>
<dbReference type="GO" id="GO:0000398">
    <property type="term" value="P:mRNA splicing, via spliceosome"/>
    <property type="evidence" value="ECO:0000318"/>
    <property type="project" value="GO_Central"/>
</dbReference>
<feature type="domain" description="C3H1-type" evidence="11">
    <location>
        <begin position="349"/>
        <end position="377"/>
    </location>
</feature>
<reference evidence="12" key="2">
    <citation type="journal article" date="2008" name="Genome Biol.">
        <title>Improved genome assembly and evidence-based global gene model set for the chordate Ciona intestinalis: new insight into intron and operon populations.</title>
        <authorList>
            <person name="Satou Y."/>
            <person name="Mineta K."/>
            <person name="Ogasawara M."/>
            <person name="Sasakura Y."/>
            <person name="Shoguchi E."/>
            <person name="Ueno K."/>
            <person name="Yamada L."/>
            <person name="Matsumoto J."/>
            <person name="Wasserscheid J."/>
            <person name="Dewar K."/>
            <person name="Wiley G.B."/>
            <person name="Macmil S.L."/>
            <person name="Roe B.A."/>
            <person name="Zeller R.W."/>
            <person name="Hastings K.E."/>
            <person name="Lemaire P."/>
            <person name="Lindquist E."/>
            <person name="Endo T."/>
            <person name="Hotta K."/>
            <person name="Inaba K."/>
        </authorList>
    </citation>
    <scope>NUCLEOTIDE SEQUENCE [LARGE SCALE GENOMIC DNA]</scope>
    <source>
        <strain evidence="12">wild type</strain>
    </source>
</reference>
<evidence type="ECO:0000313" key="13">
    <source>
        <dbReference type="Proteomes" id="UP000008144"/>
    </source>
</evidence>
<name>H2XN33_CIOIN</name>
<dbReference type="InterPro" id="IPR009145">
    <property type="entry name" value="U2AF_small"/>
</dbReference>
<dbReference type="GO" id="GO:0030628">
    <property type="term" value="F:pre-mRNA 3'-splice site binding"/>
    <property type="evidence" value="ECO:0000318"/>
    <property type="project" value="GO_Central"/>
</dbReference>
<dbReference type="InterPro" id="IPR000504">
    <property type="entry name" value="RRM_dom"/>
</dbReference>
<dbReference type="Proteomes" id="UP000008144">
    <property type="component" value="Chromosome 14"/>
</dbReference>
<proteinExistence type="predicted"/>
<dbReference type="GO" id="GO:0008270">
    <property type="term" value="F:zinc ion binding"/>
    <property type="evidence" value="ECO:0007669"/>
    <property type="project" value="UniProtKB-KW"/>
</dbReference>
<dbReference type="PROSITE" id="PS50102">
    <property type="entry name" value="RRM"/>
    <property type="match status" value="1"/>
</dbReference>
<feature type="domain" description="C3H1-type" evidence="11">
    <location>
        <begin position="204"/>
        <end position="231"/>
    </location>
</feature>
<feature type="zinc finger region" description="C3H1-type" evidence="8">
    <location>
        <begin position="349"/>
        <end position="377"/>
    </location>
</feature>
<dbReference type="InParanoid" id="H2XN33"/>
<feature type="domain" description="RRM" evidence="10">
    <location>
        <begin position="264"/>
        <end position="347"/>
    </location>
</feature>
<keyword evidence="2" id="KW-0677">Repeat</keyword>
<evidence type="ECO:0000256" key="6">
    <source>
        <dbReference type="ARBA" id="ARBA00023125"/>
    </source>
</evidence>
<dbReference type="GeneTree" id="ENSGT00950000183152"/>
<dbReference type="PRINTS" id="PR01848">
    <property type="entry name" value="U2AUXFACTOR"/>
</dbReference>
<evidence type="ECO:0000256" key="5">
    <source>
        <dbReference type="ARBA" id="ARBA00022884"/>
    </source>
</evidence>
<evidence type="ECO:0000256" key="8">
    <source>
        <dbReference type="PROSITE-ProRule" id="PRU00723"/>
    </source>
</evidence>